<evidence type="ECO:0000313" key="8">
    <source>
        <dbReference type="Proteomes" id="UP001642540"/>
    </source>
</evidence>
<reference evidence="7 8" key="1">
    <citation type="submission" date="2024-08" db="EMBL/GenBank/DDBJ databases">
        <authorList>
            <person name="Cucini C."/>
            <person name="Frati F."/>
        </authorList>
    </citation>
    <scope>NUCLEOTIDE SEQUENCE [LARGE SCALE GENOMIC DNA]</scope>
</reference>
<evidence type="ECO:0000256" key="3">
    <source>
        <dbReference type="SAM" id="Coils"/>
    </source>
</evidence>
<evidence type="ECO:0000313" key="7">
    <source>
        <dbReference type="EMBL" id="CAL8095427.1"/>
    </source>
</evidence>
<sequence>MGSLHPNQIEHYYCWASSFVILWLLQNLAYSSCDTLVSVSDASNLSYKHILTSQPQLKAQELKQASECQACKLGENDEMCSGSDHGDCDCSSGNPVCRCKLDWTGNSCQYEISKISCEKMRNCILCQVHGSGPLAEGNDCEYFCYRNYPTPLIVKTLSFQDDEHLCSFMHLNEASVDCRYFFKYGQINPTDGTIDTTNFYIVAQQEMDCGKPKFPILEKTILSQRDNKSFHEFSKNYEETVQNAEDQEENAARLNASFFTIVFIFVIIALPFVTCVFSFIYNFSNLPCGLCNVFRQSSSKYLRNVRPFPGFVPSEETTVV</sequence>
<dbReference type="SUPFAM" id="SSF69687">
    <property type="entry name" value="Integrin beta tail domain"/>
    <property type="match status" value="1"/>
</dbReference>
<dbReference type="InterPro" id="IPR012896">
    <property type="entry name" value="Integrin_bsu_tail"/>
</dbReference>
<keyword evidence="8" id="KW-1185">Reference proteome</keyword>
<dbReference type="Proteomes" id="UP001642540">
    <property type="component" value="Unassembled WGS sequence"/>
</dbReference>
<feature type="domain" description="Integrin beta subunit tail" evidence="6">
    <location>
        <begin position="117"/>
        <end position="213"/>
    </location>
</feature>
<organism evidence="7 8">
    <name type="scientific">Orchesella dallaii</name>
    <dbReference type="NCBI Taxonomy" id="48710"/>
    <lineage>
        <taxon>Eukaryota</taxon>
        <taxon>Metazoa</taxon>
        <taxon>Ecdysozoa</taxon>
        <taxon>Arthropoda</taxon>
        <taxon>Hexapoda</taxon>
        <taxon>Collembola</taxon>
        <taxon>Entomobryomorpha</taxon>
        <taxon>Entomobryoidea</taxon>
        <taxon>Orchesellidae</taxon>
        <taxon>Orchesellinae</taxon>
        <taxon>Orchesella</taxon>
    </lineage>
</organism>
<keyword evidence="1" id="KW-0677">Repeat</keyword>
<evidence type="ECO:0000256" key="5">
    <source>
        <dbReference type="SAM" id="SignalP"/>
    </source>
</evidence>
<feature type="signal peptide" evidence="5">
    <location>
        <begin position="1"/>
        <end position="33"/>
    </location>
</feature>
<accession>A0ABP1QA55</accession>
<evidence type="ECO:0000256" key="4">
    <source>
        <dbReference type="SAM" id="Phobius"/>
    </source>
</evidence>
<proteinExistence type="predicted"/>
<keyword evidence="3" id="KW-0175">Coiled coil</keyword>
<dbReference type="Gene3D" id="4.10.1240.30">
    <property type="match status" value="1"/>
</dbReference>
<evidence type="ECO:0000256" key="2">
    <source>
        <dbReference type="ARBA" id="ARBA00022989"/>
    </source>
</evidence>
<comment type="caution">
    <text evidence="7">The sequence shown here is derived from an EMBL/GenBank/DDBJ whole genome shotgun (WGS) entry which is preliminary data.</text>
</comment>
<dbReference type="InterPro" id="IPR036349">
    <property type="entry name" value="Integrin_bsu_tail_dom_sf"/>
</dbReference>
<feature type="transmembrane region" description="Helical" evidence="4">
    <location>
        <begin position="258"/>
        <end position="281"/>
    </location>
</feature>
<protein>
    <recommendedName>
        <fullName evidence="6">Integrin beta subunit tail domain-containing protein</fullName>
    </recommendedName>
</protein>
<keyword evidence="4" id="KW-0812">Transmembrane</keyword>
<evidence type="ECO:0000259" key="6">
    <source>
        <dbReference type="SMART" id="SM01242"/>
    </source>
</evidence>
<keyword evidence="5" id="KW-0732">Signal</keyword>
<feature type="chain" id="PRO_5045706357" description="Integrin beta subunit tail domain-containing protein" evidence="5">
    <location>
        <begin position="34"/>
        <end position="320"/>
    </location>
</feature>
<gene>
    <name evidence="7" type="ORF">ODALV1_LOCUS9082</name>
</gene>
<name>A0ABP1QA55_9HEXA</name>
<keyword evidence="4" id="KW-0472">Membrane</keyword>
<keyword evidence="2 4" id="KW-1133">Transmembrane helix</keyword>
<evidence type="ECO:0000256" key="1">
    <source>
        <dbReference type="ARBA" id="ARBA00022737"/>
    </source>
</evidence>
<dbReference type="EMBL" id="CAXLJM020000027">
    <property type="protein sequence ID" value="CAL8095427.1"/>
    <property type="molecule type" value="Genomic_DNA"/>
</dbReference>
<feature type="coiled-coil region" evidence="3">
    <location>
        <begin position="230"/>
        <end position="257"/>
    </location>
</feature>
<dbReference type="SMART" id="SM01242">
    <property type="entry name" value="Integrin_B_tail"/>
    <property type="match status" value="1"/>
</dbReference>